<evidence type="ECO:0000256" key="4">
    <source>
        <dbReference type="RuleBase" id="RU003694"/>
    </source>
</evidence>
<dbReference type="GO" id="GO:0004315">
    <property type="term" value="F:3-oxoacyl-[acyl-carrier-protein] synthase activity"/>
    <property type="evidence" value="ECO:0007669"/>
    <property type="project" value="TreeGrafter"/>
</dbReference>
<comment type="pathway">
    <text evidence="1">Lipid metabolism; fatty acid biosynthesis.</text>
</comment>
<dbReference type="HOGENOM" id="CLU_000022_69_2_5"/>
<dbReference type="InterPro" id="IPR014030">
    <property type="entry name" value="Ketoacyl_synth_N"/>
</dbReference>
<dbReference type="PANTHER" id="PTHR11712:SF336">
    <property type="entry name" value="3-OXOACYL-[ACYL-CARRIER-PROTEIN] SYNTHASE, MITOCHONDRIAL"/>
    <property type="match status" value="1"/>
</dbReference>
<dbReference type="InterPro" id="IPR016039">
    <property type="entry name" value="Thiolase-like"/>
</dbReference>
<keyword evidence="7" id="KW-1185">Reference proteome</keyword>
<dbReference type="AlphaFoldDB" id="V9TRF3"/>
<dbReference type="Gene3D" id="3.40.47.10">
    <property type="match status" value="2"/>
</dbReference>
<evidence type="ECO:0000313" key="6">
    <source>
        <dbReference type="EMBL" id="AHC73479.1"/>
    </source>
</evidence>
<dbReference type="PROSITE" id="PS52004">
    <property type="entry name" value="KS3_2"/>
    <property type="match status" value="1"/>
</dbReference>
<dbReference type="STRING" id="1401328.P856_250"/>
<dbReference type="PANTHER" id="PTHR11712">
    <property type="entry name" value="POLYKETIDE SYNTHASE-RELATED"/>
    <property type="match status" value="1"/>
</dbReference>
<dbReference type="SMART" id="SM00825">
    <property type="entry name" value="PKS_KS"/>
    <property type="match status" value="1"/>
</dbReference>
<name>V9TRF3_9PROT</name>
<evidence type="ECO:0000256" key="3">
    <source>
        <dbReference type="ARBA" id="ARBA00022679"/>
    </source>
</evidence>
<dbReference type="PATRIC" id="fig|1401328.3.peg.239"/>
<dbReference type="InterPro" id="IPR000794">
    <property type="entry name" value="Beta-ketoacyl_synthase"/>
</dbReference>
<proteinExistence type="inferred from homology"/>
<dbReference type="Pfam" id="PF00109">
    <property type="entry name" value="ketoacyl-synt"/>
    <property type="match status" value="1"/>
</dbReference>
<keyword evidence="3 4" id="KW-0808">Transferase</keyword>
<dbReference type="GO" id="GO:0005829">
    <property type="term" value="C:cytosol"/>
    <property type="evidence" value="ECO:0007669"/>
    <property type="project" value="TreeGrafter"/>
</dbReference>
<dbReference type="RefSeq" id="WP_025300359.1">
    <property type="nucleotide sequence ID" value="NZ_CP006745.1"/>
</dbReference>
<dbReference type="eggNOG" id="COG0304">
    <property type="taxonomic scope" value="Bacteria"/>
</dbReference>
<dbReference type="InterPro" id="IPR014031">
    <property type="entry name" value="Ketoacyl_synth_C"/>
</dbReference>
<dbReference type="KEGG" id="efk:P856_250"/>
<evidence type="ECO:0000256" key="2">
    <source>
        <dbReference type="ARBA" id="ARBA00008467"/>
    </source>
</evidence>
<accession>V9TRF3</accession>
<dbReference type="Pfam" id="PF02801">
    <property type="entry name" value="Ketoacyl-synt_C"/>
    <property type="match status" value="1"/>
</dbReference>
<dbReference type="GO" id="GO:0006633">
    <property type="term" value="P:fatty acid biosynthetic process"/>
    <property type="evidence" value="ECO:0007669"/>
    <property type="project" value="TreeGrafter"/>
</dbReference>
<sequence>MNAVGILGYGVVSPFGFSVNDLIAGLHCGQTKIQALKDGEWPNGSPLRTAALIPAISDSEFLDKISLLLPNMTRRIRRDILNARQSLRNGLLAAAQALAQGDSIGQTNDNLALVVAGSNLFSGALCEAEAKRLKGSYPSARHGVEMFDTHAVALISEVLGCRGPGITAGAASASGIAALVIGIDLLKSGRAERCLVVGMPADLGAADWLGINMIGAMADGRILPNTGLCRPFDKAASGFVPGEMAGAILLGHPEDTKLQITGSALRLSGSAQPNPCLESELQVMREALVCAELIPKELDLISAHATSTPLGDAIESNAIAELIGENIYVNAPKGLIGHGLNSAGLVETIVVICQITNGFLHPNLHLDSPVKQLRYIGAAAIEQPVSKVLKTSFGFGGFNASIVVEKCV</sequence>
<evidence type="ECO:0000313" key="7">
    <source>
        <dbReference type="Proteomes" id="UP000018700"/>
    </source>
</evidence>
<protein>
    <submittedName>
        <fullName evidence="6">PtzH</fullName>
    </submittedName>
</protein>
<organism evidence="6 7">
    <name type="scientific">Candidatus Endolissoclinum faulkneri L5</name>
    <dbReference type="NCBI Taxonomy" id="1401328"/>
    <lineage>
        <taxon>Bacteria</taxon>
        <taxon>Pseudomonadati</taxon>
        <taxon>Pseudomonadota</taxon>
        <taxon>Alphaproteobacteria</taxon>
        <taxon>Rhodospirillales</taxon>
        <taxon>Rhodospirillaceae</taxon>
        <taxon>Candidatus Endolissoclinum</taxon>
    </lineage>
</organism>
<feature type="domain" description="Ketosynthase family 3 (KS3)" evidence="5">
    <location>
        <begin position="1"/>
        <end position="406"/>
    </location>
</feature>
<dbReference type="InterPro" id="IPR020841">
    <property type="entry name" value="PKS_Beta-ketoAc_synthase_dom"/>
</dbReference>
<evidence type="ECO:0000256" key="1">
    <source>
        <dbReference type="ARBA" id="ARBA00005194"/>
    </source>
</evidence>
<evidence type="ECO:0000259" key="5">
    <source>
        <dbReference type="PROSITE" id="PS52004"/>
    </source>
</evidence>
<dbReference type="OrthoDB" id="9808669at2"/>
<dbReference type="EMBL" id="CP006745">
    <property type="protein sequence ID" value="AHC73479.1"/>
    <property type="molecule type" value="Genomic_DNA"/>
</dbReference>
<comment type="similarity">
    <text evidence="2 4">Belongs to the thiolase-like superfamily. Beta-ketoacyl-ACP synthases family.</text>
</comment>
<dbReference type="Proteomes" id="UP000018700">
    <property type="component" value="Chromosome"/>
</dbReference>
<gene>
    <name evidence="6" type="ORF">P856_250</name>
</gene>
<reference evidence="6 7" key="1">
    <citation type="journal article" date="2013" name="PLoS ONE">
        <title>Bacterial endosymbiosis in a chordate host: long-term co-evolution and conservation of secondary metabolism.</title>
        <authorList>
            <person name="Kwan J.C."/>
            <person name="Schmidt E.W."/>
        </authorList>
    </citation>
    <scope>NUCLEOTIDE SEQUENCE [LARGE SCALE GENOMIC DNA]</scope>
    <source>
        <strain evidence="7">faulkneri L5</strain>
    </source>
</reference>
<dbReference type="SUPFAM" id="SSF53901">
    <property type="entry name" value="Thiolase-like"/>
    <property type="match status" value="2"/>
</dbReference>